<dbReference type="Proteomes" id="UP000256769">
    <property type="component" value="Unassembled WGS sequence"/>
</dbReference>
<dbReference type="InterPro" id="IPR058627">
    <property type="entry name" value="MdtA-like_C"/>
</dbReference>
<dbReference type="EMBL" id="QNUE01000005">
    <property type="protein sequence ID" value="REC67710.1"/>
    <property type="molecule type" value="Genomic_DNA"/>
</dbReference>
<organism evidence="3 4">
    <name type="scientific">Chryseobacterium flavum</name>
    <dbReference type="NCBI Taxonomy" id="415851"/>
    <lineage>
        <taxon>Bacteria</taxon>
        <taxon>Pseudomonadati</taxon>
        <taxon>Bacteroidota</taxon>
        <taxon>Flavobacteriia</taxon>
        <taxon>Flavobacteriales</taxon>
        <taxon>Weeksellaceae</taxon>
        <taxon>Chryseobacterium group</taxon>
        <taxon>Chryseobacterium</taxon>
    </lineage>
</organism>
<protein>
    <submittedName>
        <fullName evidence="3">Efflux RND transporter periplasmic adaptor subunit</fullName>
    </submittedName>
</protein>
<gene>
    <name evidence="3" type="ORF">DRF59_08600</name>
</gene>
<dbReference type="PANTHER" id="PTHR30097:SF4">
    <property type="entry name" value="SLR6042 PROTEIN"/>
    <property type="match status" value="1"/>
</dbReference>
<dbReference type="InterPro" id="IPR051909">
    <property type="entry name" value="MFP_Cation_Efflux"/>
</dbReference>
<dbReference type="GO" id="GO:0030313">
    <property type="term" value="C:cell envelope"/>
    <property type="evidence" value="ECO:0007669"/>
    <property type="project" value="TreeGrafter"/>
</dbReference>
<dbReference type="Gene3D" id="2.40.30.170">
    <property type="match status" value="1"/>
</dbReference>
<dbReference type="OrthoDB" id="9806939at2"/>
<dbReference type="PANTHER" id="PTHR30097">
    <property type="entry name" value="CATION EFFLUX SYSTEM PROTEIN CUSB"/>
    <property type="match status" value="1"/>
</dbReference>
<proteinExistence type="predicted"/>
<dbReference type="Pfam" id="PF25967">
    <property type="entry name" value="RND-MFP_C"/>
    <property type="match status" value="1"/>
</dbReference>
<evidence type="ECO:0000313" key="4">
    <source>
        <dbReference type="Proteomes" id="UP000256769"/>
    </source>
</evidence>
<evidence type="ECO:0000259" key="2">
    <source>
        <dbReference type="Pfam" id="PF25967"/>
    </source>
</evidence>
<feature type="domain" description="Multidrug resistance protein MdtA-like C-terminal permuted SH3" evidence="2">
    <location>
        <begin position="245"/>
        <end position="299"/>
    </location>
</feature>
<name>A0A3D9CPN2_9FLAO</name>
<comment type="caution">
    <text evidence="3">The sequence shown here is derived from an EMBL/GenBank/DDBJ whole genome shotgun (WGS) entry which is preliminary data.</text>
</comment>
<dbReference type="GO" id="GO:0060003">
    <property type="term" value="P:copper ion export"/>
    <property type="evidence" value="ECO:0007669"/>
    <property type="project" value="TreeGrafter"/>
</dbReference>
<dbReference type="Gene3D" id="2.40.420.20">
    <property type="match status" value="1"/>
</dbReference>
<keyword evidence="1" id="KW-0813">Transport</keyword>
<keyword evidence="4" id="KW-1185">Reference proteome</keyword>
<evidence type="ECO:0000313" key="3">
    <source>
        <dbReference type="EMBL" id="REC67710.1"/>
    </source>
</evidence>
<dbReference type="GO" id="GO:0015679">
    <property type="term" value="P:plasma membrane copper ion transport"/>
    <property type="evidence" value="ECO:0007669"/>
    <property type="project" value="TreeGrafter"/>
</dbReference>
<evidence type="ECO:0000256" key="1">
    <source>
        <dbReference type="ARBA" id="ARBA00022448"/>
    </source>
</evidence>
<dbReference type="PROSITE" id="PS51257">
    <property type="entry name" value="PROKAR_LIPOPROTEIN"/>
    <property type="match status" value="1"/>
</dbReference>
<sequence>MRTYAIPVLMILTFSACSKREDEKRDRYKKGFELSNTMMGSISLAKAEKRNIEGIYRFYGKIITAENRSIDIYPLAAGNGISVNVEIEDYVKKGKVPAAVRGQLQKVQDLLQQASTVYNVRTGSIYNVVVPISRNIFLKNINKDLQRKNDWGEKNVDVVNTSNVWGIMNVNQSDIDKISFGMKAWVSTLSYPDKVFDVKMDKIFNGIDPQPNPIEDRGVLNNTGLLIPERGATIKVFNLENYSMLTVPSKAIIFDNNKSFVVVYKSRTNVKIREIKVLKQVGDIAYIIQGLTEGEEVITCNQLIIYRSLNS</sequence>
<accession>A0A3D9CPN2</accession>
<reference evidence="3 4" key="1">
    <citation type="journal article" date="2007" name="Int. J. Syst. Evol. Microbiol.">
        <title>Chryseobacterium flavum sp. nov., isolated from polluted soil.</title>
        <authorList>
            <person name="Zhou Y."/>
            <person name="Dong J."/>
            <person name="Wang X."/>
            <person name="Huang X."/>
            <person name="Zhang K.Y."/>
            <person name="Zhang Y.Q."/>
            <person name="Guo Y.F."/>
            <person name="Lai R."/>
            <person name="Li W.J."/>
        </authorList>
    </citation>
    <scope>NUCLEOTIDE SEQUENCE [LARGE SCALE GENOMIC DNA]</scope>
    <source>
        <strain evidence="3 4">KCTC 12877</strain>
    </source>
</reference>
<dbReference type="AlphaFoldDB" id="A0A3D9CPN2"/>